<protein>
    <submittedName>
        <fullName evidence="1">Uncharacterized protein</fullName>
    </submittedName>
</protein>
<sequence length="154" mass="16627">MGFGCSPTDRLAEKATESAINAQLDGQANVDIEEGMIRYEDAETGAVSAWGENIDVPETFPSDVPRYENGNVVGVTISEDGAWISYATSDSVEMAISWYEDRLVSEGWTRQASYSIRGSEMRSFAKDDATITVSASTDESSDAKTSVMIVRSAS</sequence>
<dbReference type="EMBL" id="MGFE01000011">
    <property type="protein sequence ID" value="OGL99038.1"/>
    <property type="molecule type" value="Genomic_DNA"/>
</dbReference>
<comment type="caution">
    <text evidence="1">The sequence shown here is derived from an EMBL/GenBank/DDBJ whole genome shotgun (WGS) entry which is preliminary data.</text>
</comment>
<dbReference type="Proteomes" id="UP000176501">
    <property type="component" value="Unassembled WGS sequence"/>
</dbReference>
<proteinExistence type="predicted"/>
<evidence type="ECO:0000313" key="1">
    <source>
        <dbReference type="EMBL" id="OGL99038.1"/>
    </source>
</evidence>
<name>A0A1F7W9J8_9BACT</name>
<reference evidence="1 2" key="1">
    <citation type="journal article" date="2016" name="Nat. Commun.">
        <title>Thousands of microbial genomes shed light on interconnected biogeochemical processes in an aquifer system.</title>
        <authorList>
            <person name="Anantharaman K."/>
            <person name="Brown C.T."/>
            <person name="Hug L.A."/>
            <person name="Sharon I."/>
            <person name="Castelle C.J."/>
            <person name="Probst A.J."/>
            <person name="Thomas B.C."/>
            <person name="Singh A."/>
            <person name="Wilkins M.J."/>
            <person name="Karaoz U."/>
            <person name="Brodie E.L."/>
            <person name="Williams K.H."/>
            <person name="Hubbard S.S."/>
            <person name="Banfield J.F."/>
        </authorList>
    </citation>
    <scope>NUCLEOTIDE SEQUENCE [LARGE SCALE GENOMIC DNA]</scope>
</reference>
<dbReference type="AlphaFoldDB" id="A0A1F7W9J8"/>
<evidence type="ECO:0000313" key="2">
    <source>
        <dbReference type="Proteomes" id="UP000176501"/>
    </source>
</evidence>
<organism evidence="1 2">
    <name type="scientific">Candidatus Uhrbacteria bacterium RIFOXYB2_FULL_57_15</name>
    <dbReference type="NCBI Taxonomy" id="1802422"/>
    <lineage>
        <taxon>Bacteria</taxon>
        <taxon>Candidatus Uhriibacteriota</taxon>
    </lineage>
</organism>
<accession>A0A1F7W9J8</accession>
<gene>
    <name evidence="1" type="ORF">A2304_02740</name>
</gene>